<gene>
    <name evidence="2" type="ORF">AKJ37_05395</name>
</gene>
<accession>A0A133UQ81</accession>
<dbReference type="AlphaFoldDB" id="A0A133UQ81"/>
<sequence>MTILGSNVLIFLGIFLLAEAIFSIVYYFEDHPLPHVFRGVRAVIGAYLVGRGATYSVYKTIGLAWGQVAFFAIIGLSILAGYEVAQVLESGKEVGEK</sequence>
<feature type="transmembrane region" description="Helical" evidence="1">
    <location>
        <begin position="64"/>
        <end position="82"/>
    </location>
</feature>
<proteinExistence type="predicted"/>
<reference evidence="2 3" key="1">
    <citation type="journal article" date="2016" name="Sci. Rep.">
        <title>Metabolic traits of an uncultured archaeal lineage -MSBL1- from brine pools of the Red Sea.</title>
        <authorList>
            <person name="Mwirichia R."/>
            <person name="Alam I."/>
            <person name="Rashid M."/>
            <person name="Vinu M."/>
            <person name="Ba-Alawi W."/>
            <person name="Anthony Kamau A."/>
            <person name="Kamanda Ngugi D."/>
            <person name="Goker M."/>
            <person name="Klenk H.P."/>
            <person name="Bajic V."/>
            <person name="Stingl U."/>
        </authorList>
    </citation>
    <scope>NUCLEOTIDE SEQUENCE [LARGE SCALE GENOMIC DNA]</scope>
    <source>
        <strain evidence="2">SCGC-AAA259I09</strain>
    </source>
</reference>
<dbReference type="Proteomes" id="UP000070463">
    <property type="component" value="Unassembled WGS sequence"/>
</dbReference>
<evidence type="ECO:0000313" key="2">
    <source>
        <dbReference type="EMBL" id="KXA96371.1"/>
    </source>
</evidence>
<protein>
    <submittedName>
        <fullName evidence="2">Uncharacterized protein</fullName>
    </submittedName>
</protein>
<dbReference type="EMBL" id="LHXR01000086">
    <property type="protein sequence ID" value="KXA96371.1"/>
    <property type="molecule type" value="Genomic_DNA"/>
</dbReference>
<comment type="caution">
    <text evidence="2">The sequence shown here is derived from an EMBL/GenBank/DDBJ whole genome shotgun (WGS) entry which is preliminary data.</text>
</comment>
<keyword evidence="3" id="KW-1185">Reference proteome</keyword>
<keyword evidence="1" id="KW-1133">Transmembrane helix</keyword>
<feature type="transmembrane region" description="Helical" evidence="1">
    <location>
        <begin position="6"/>
        <end position="28"/>
    </location>
</feature>
<organism evidence="2 3">
    <name type="scientific">candidate division MSBL1 archaeon SCGC-AAA259I09</name>
    <dbReference type="NCBI Taxonomy" id="1698267"/>
    <lineage>
        <taxon>Archaea</taxon>
        <taxon>Methanobacteriati</taxon>
        <taxon>Methanobacteriota</taxon>
        <taxon>candidate division MSBL1</taxon>
    </lineage>
</organism>
<keyword evidence="1" id="KW-0472">Membrane</keyword>
<evidence type="ECO:0000256" key="1">
    <source>
        <dbReference type="SAM" id="Phobius"/>
    </source>
</evidence>
<evidence type="ECO:0000313" key="3">
    <source>
        <dbReference type="Proteomes" id="UP000070463"/>
    </source>
</evidence>
<name>A0A133UQ81_9EURY</name>
<keyword evidence="1" id="KW-0812">Transmembrane</keyword>